<protein>
    <submittedName>
        <fullName evidence="2">Uncharacterized protein</fullName>
    </submittedName>
</protein>
<feature type="region of interest" description="Disordered" evidence="1">
    <location>
        <begin position="1"/>
        <end position="25"/>
    </location>
</feature>
<name>A0A9W9U0U4_9EURO</name>
<evidence type="ECO:0000256" key="1">
    <source>
        <dbReference type="SAM" id="MobiDB-lite"/>
    </source>
</evidence>
<keyword evidence="3" id="KW-1185">Reference proteome</keyword>
<evidence type="ECO:0000313" key="2">
    <source>
        <dbReference type="EMBL" id="KAJ5302564.1"/>
    </source>
</evidence>
<proteinExistence type="predicted"/>
<dbReference type="AlphaFoldDB" id="A0A9W9U0U4"/>
<feature type="compositionally biased region" description="Basic and acidic residues" evidence="1">
    <location>
        <begin position="1"/>
        <end position="19"/>
    </location>
</feature>
<reference evidence="2" key="2">
    <citation type="journal article" date="2023" name="IMA Fungus">
        <title>Comparative genomic study of the Penicillium genus elucidates a diverse pangenome and 15 lateral gene transfer events.</title>
        <authorList>
            <person name="Petersen C."/>
            <person name="Sorensen T."/>
            <person name="Nielsen M.R."/>
            <person name="Sondergaard T.E."/>
            <person name="Sorensen J.L."/>
            <person name="Fitzpatrick D.A."/>
            <person name="Frisvad J.C."/>
            <person name="Nielsen K.L."/>
        </authorList>
    </citation>
    <scope>NUCLEOTIDE SEQUENCE</scope>
    <source>
        <strain evidence="2">IBT 21472</strain>
    </source>
</reference>
<dbReference type="Proteomes" id="UP001147746">
    <property type="component" value="Unassembled WGS sequence"/>
</dbReference>
<organism evidence="2 3">
    <name type="scientific">Penicillium atrosanguineum</name>
    <dbReference type="NCBI Taxonomy" id="1132637"/>
    <lineage>
        <taxon>Eukaryota</taxon>
        <taxon>Fungi</taxon>
        <taxon>Dikarya</taxon>
        <taxon>Ascomycota</taxon>
        <taxon>Pezizomycotina</taxon>
        <taxon>Eurotiomycetes</taxon>
        <taxon>Eurotiomycetidae</taxon>
        <taxon>Eurotiales</taxon>
        <taxon>Aspergillaceae</taxon>
        <taxon>Penicillium</taxon>
    </lineage>
</organism>
<evidence type="ECO:0000313" key="3">
    <source>
        <dbReference type="Proteomes" id="UP001147746"/>
    </source>
</evidence>
<reference evidence="2" key="1">
    <citation type="submission" date="2022-12" db="EMBL/GenBank/DDBJ databases">
        <authorList>
            <person name="Petersen C."/>
        </authorList>
    </citation>
    <scope>NUCLEOTIDE SEQUENCE</scope>
    <source>
        <strain evidence="2">IBT 21472</strain>
    </source>
</reference>
<dbReference type="EMBL" id="JAPZBO010000009">
    <property type="protein sequence ID" value="KAJ5302564.1"/>
    <property type="molecule type" value="Genomic_DNA"/>
</dbReference>
<comment type="caution">
    <text evidence="2">The sequence shown here is derived from an EMBL/GenBank/DDBJ whole genome shotgun (WGS) entry which is preliminary data.</text>
</comment>
<accession>A0A9W9U0U4</accession>
<sequence>MTEERKREERDQINDDLAKSARPATHSDAVPRYEIPFHVGPSGVVLVRARVYAAFPFRVSDGGDVDDVDIDAGVPYIPAYVKLSVSSNVVIRSPQLEKFLWLISDYVSIFNDLAAGEK</sequence>
<gene>
    <name evidence="2" type="ORF">N7476_009363</name>
</gene>